<sequence length="236" mass="26855">MICVCCLGALFYEMVWLPGENQHQTRELKKEFPDPSGDSSLTEKSAGKEGGVQTVDLSRLRAQYPDVRGWLTIPGTNIDYPVMQSSENEPEYYLRRDYKGEYDINGSLFLQWNCSLKEGMNQVIYGHNMNSGAMFGILDRYQERDFRKNHRSVFLQTENGMEEYMVAAVLLADIHRFPFTKADFSDEASLQAYVELARSQEVFKTGEDVAGCHRVLTLVTCAYAWDGARTVVIAVQ</sequence>
<feature type="active site" description="Proton donor/acceptor" evidence="2">
    <location>
        <position position="127"/>
    </location>
</feature>
<evidence type="ECO:0000256" key="3">
    <source>
        <dbReference type="SAM" id="MobiDB-lite"/>
    </source>
</evidence>
<dbReference type="EMBL" id="DYVY01000121">
    <property type="protein sequence ID" value="HJF94631.1"/>
    <property type="molecule type" value="Genomic_DNA"/>
</dbReference>
<evidence type="ECO:0000313" key="5">
    <source>
        <dbReference type="Proteomes" id="UP000769156"/>
    </source>
</evidence>
<feature type="region of interest" description="Disordered" evidence="3">
    <location>
        <begin position="26"/>
        <end position="51"/>
    </location>
</feature>
<dbReference type="Pfam" id="PF04203">
    <property type="entry name" value="Sortase"/>
    <property type="match status" value="1"/>
</dbReference>
<evidence type="ECO:0000256" key="2">
    <source>
        <dbReference type="PIRSR" id="PIRSR605754-1"/>
    </source>
</evidence>
<organism evidence="4 5">
    <name type="scientific">Lachnoclostridium phocaeense</name>
    <dbReference type="NCBI Taxonomy" id="1871021"/>
    <lineage>
        <taxon>Bacteria</taxon>
        <taxon>Bacillati</taxon>
        <taxon>Bacillota</taxon>
        <taxon>Clostridia</taxon>
        <taxon>Lachnospirales</taxon>
        <taxon>Lachnospiraceae</taxon>
    </lineage>
</organism>
<feature type="active site" description="Acyl-thioester intermediate" evidence="2">
    <location>
        <position position="221"/>
    </location>
</feature>
<proteinExistence type="predicted"/>
<reference evidence="4" key="2">
    <citation type="submission" date="2021-09" db="EMBL/GenBank/DDBJ databases">
        <authorList>
            <person name="Gilroy R."/>
        </authorList>
    </citation>
    <scope>NUCLEOTIDE SEQUENCE</scope>
    <source>
        <strain evidence="4">ChiSjej5B23-16112</strain>
    </source>
</reference>
<dbReference type="Gene3D" id="2.40.260.10">
    <property type="entry name" value="Sortase"/>
    <property type="match status" value="1"/>
</dbReference>
<gene>
    <name evidence="4" type="ORF">K8V82_07550</name>
</gene>
<evidence type="ECO:0000256" key="1">
    <source>
        <dbReference type="ARBA" id="ARBA00022801"/>
    </source>
</evidence>
<dbReference type="InterPro" id="IPR023365">
    <property type="entry name" value="Sortase_dom-sf"/>
</dbReference>
<comment type="caution">
    <text evidence="4">The sequence shown here is derived from an EMBL/GenBank/DDBJ whole genome shotgun (WGS) entry which is preliminary data.</text>
</comment>
<keyword evidence="1" id="KW-0378">Hydrolase</keyword>
<accession>A0A921LE50</accession>
<dbReference type="InterPro" id="IPR009835">
    <property type="entry name" value="SrtB"/>
</dbReference>
<dbReference type="Proteomes" id="UP000769156">
    <property type="component" value="Unassembled WGS sequence"/>
</dbReference>
<reference evidence="4" key="1">
    <citation type="journal article" date="2021" name="PeerJ">
        <title>Extensive microbial diversity within the chicken gut microbiome revealed by metagenomics and culture.</title>
        <authorList>
            <person name="Gilroy R."/>
            <person name="Ravi A."/>
            <person name="Getino M."/>
            <person name="Pursley I."/>
            <person name="Horton D.L."/>
            <person name="Alikhan N.F."/>
            <person name="Baker D."/>
            <person name="Gharbi K."/>
            <person name="Hall N."/>
            <person name="Watson M."/>
            <person name="Adriaenssens E.M."/>
            <person name="Foster-Nyarko E."/>
            <person name="Jarju S."/>
            <person name="Secka A."/>
            <person name="Antonio M."/>
            <person name="Oren A."/>
            <person name="Chaudhuri R.R."/>
            <person name="La Ragione R."/>
            <person name="Hildebrand F."/>
            <person name="Pallen M.J."/>
        </authorList>
    </citation>
    <scope>NUCLEOTIDE SEQUENCE</scope>
    <source>
        <strain evidence="4">ChiSjej5B23-16112</strain>
    </source>
</reference>
<name>A0A921LE50_9FIRM</name>
<dbReference type="AlphaFoldDB" id="A0A921LE50"/>
<dbReference type="GO" id="GO:0016787">
    <property type="term" value="F:hydrolase activity"/>
    <property type="evidence" value="ECO:0007669"/>
    <property type="project" value="UniProtKB-KW"/>
</dbReference>
<dbReference type="SUPFAM" id="SSF63817">
    <property type="entry name" value="Sortase"/>
    <property type="match status" value="1"/>
</dbReference>
<protein>
    <submittedName>
        <fullName evidence="4">Class B sortase</fullName>
    </submittedName>
</protein>
<evidence type="ECO:0000313" key="4">
    <source>
        <dbReference type="EMBL" id="HJF94631.1"/>
    </source>
</evidence>
<dbReference type="InterPro" id="IPR005754">
    <property type="entry name" value="Sortase"/>
</dbReference>
<dbReference type="CDD" id="cd05826">
    <property type="entry name" value="Sortase_B"/>
    <property type="match status" value="1"/>
</dbReference>